<organism evidence="1 2">
    <name type="scientific">Chryseobacterium pennae</name>
    <dbReference type="NCBI Taxonomy" id="2258962"/>
    <lineage>
        <taxon>Bacteria</taxon>
        <taxon>Pseudomonadati</taxon>
        <taxon>Bacteroidota</taxon>
        <taxon>Flavobacteriia</taxon>
        <taxon>Flavobacteriales</taxon>
        <taxon>Weeksellaceae</taxon>
        <taxon>Chryseobacterium group</taxon>
        <taxon>Chryseobacterium</taxon>
    </lineage>
</organism>
<keyword evidence="2" id="KW-1185">Reference proteome</keyword>
<reference evidence="2" key="1">
    <citation type="submission" date="2018-06" db="EMBL/GenBank/DDBJ databases">
        <authorList>
            <person name="Lum Nde A."/>
            <person name="Hugo C."/>
        </authorList>
    </citation>
    <scope>NUCLEOTIDE SEQUENCE [LARGE SCALE GENOMIC DNA]</scope>
    <source>
        <strain evidence="2">1_F178</strain>
    </source>
</reference>
<protein>
    <submittedName>
        <fullName evidence="1">Uncharacterized protein</fullName>
    </submittedName>
</protein>
<sequence length="89" mass="10612">MWIYIAYATIIEFEIINSNLKNYTDKKIPIIVKCPELYGNHFFEKDKIYSLSLIDKSQTDFGWTIPNLSIEKKYMLNKKLWATSIKKEE</sequence>
<dbReference type="EMBL" id="QNVT01000036">
    <property type="protein sequence ID" value="REC59547.1"/>
    <property type="molecule type" value="Genomic_DNA"/>
</dbReference>
<dbReference type="AlphaFoldDB" id="A0A3D9C103"/>
<comment type="caution">
    <text evidence="1">The sequence shown here is derived from an EMBL/GenBank/DDBJ whole genome shotgun (WGS) entry which is preliminary data.</text>
</comment>
<name>A0A3D9C103_9FLAO</name>
<proteinExistence type="predicted"/>
<accession>A0A3D9C103</accession>
<dbReference type="Proteomes" id="UP000256686">
    <property type="component" value="Unassembled WGS sequence"/>
</dbReference>
<gene>
    <name evidence="1" type="ORF">DRF65_25530</name>
</gene>
<evidence type="ECO:0000313" key="1">
    <source>
        <dbReference type="EMBL" id="REC59547.1"/>
    </source>
</evidence>
<evidence type="ECO:0000313" key="2">
    <source>
        <dbReference type="Proteomes" id="UP000256686"/>
    </source>
</evidence>